<evidence type="ECO:0000313" key="2">
    <source>
        <dbReference type="EMBL" id="MCC2188506.1"/>
    </source>
</evidence>
<protein>
    <submittedName>
        <fullName evidence="2">MoxR family ATPase</fullName>
    </submittedName>
</protein>
<comment type="caution">
    <text evidence="2">The sequence shown here is derived from an EMBL/GenBank/DDBJ whole genome shotgun (WGS) entry which is preliminary data.</text>
</comment>
<dbReference type="EMBL" id="JAJEPR010000002">
    <property type="protein sequence ID" value="MCC2188506.1"/>
    <property type="molecule type" value="Genomic_DNA"/>
</dbReference>
<sequence length="490" mass="56222">MNIKDAKEEIRRTLRAYTAPEGYRIPRVRQRPILLIGPPGIGKTAIVEQVAEECQAGFVSYTMTHHTRQSAIGLPFLKEKDYEGKHFSITEYTMSEIIASIYQYMEDSGHKTGILFIDEINCVSETLTPVMLQFLQNKTFGNHPVPEGWLIVAAGNPPEYNQSVREFDIVTMDRVKYMEIEAELSVWQDYARRANIHPAVSSYLALHPEHFYCMESNADGKHFVTARGWEDLSCILYSYESLKEPVTELLFGEYLRKEAIARSFSLYYRWYEKEKKDPRLADFLTGKLTDPSLKESLSNAPLEERFAAASLIASFLKNRFESWSEKKEELLKYRELFSDWHRQESGLSDFLKKRLESLVIRRKNALISIPDALWEQKLLEGLEDFALSLPQETQEENVRSFYAEKRAAFQKTEETLAESVRLACSLLEPDNFADPPYLYLITELSKNPLSASFLGSHLVEAYLNASSGLLVSDREAALKKAVRELSPNSL</sequence>
<dbReference type="GO" id="GO:0016887">
    <property type="term" value="F:ATP hydrolysis activity"/>
    <property type="evidence" value="ECO:0007669"/>
    <property type="project" value="InterPro"/>
</dbReference>
<proteinExistence type="predicted"/>
<dbReference type="InterPro" id="IPR027417">
    <property type="entry name" value="P-loop_NTPase"/>
</dbReference>
<dbReference type="SUPFAM" id="SSF52540">
    <property type="entry name" value="P-loop containing nucleoside triphosphate hydrolases"/>
    <property type="match status" value="1"/>
</dbReference>
<name>A0AAE3DQ69_9FIRM</name>
<dbReference type="Proteomes" id="UP001197875">
    <property type="component" value="Unassembled WGS sequence"/>
</dbReference>
<dbReference type="RefSeq" id="WP_227614077.1">
    <property type="nucleotide sequence ID" value="NZ_JAJEPR010000002.1"/>
</dbReference>
<dbReference type="InterPro" id="IPR003593">
    <property type="entry name" value="AAA+_ATPase"/>
</dbReference>
<dbReference type="AlphaFoldDB" id="A0AAE3DQ69"/>
<reference evidence="2 3" key="1">
    <citation type="submission" date="2021-10" db="EMBL/GenBank/DDBJ databases">
        <title>Anaerobic single-cell dispensing facilitates the cultivation of human gut bacteria.</title>
        <authorList>
            <person name="Afrizal A."/>
        </authorList>
    </citation>
    <scope>NUCLEOTIDE SEQUENCE [LARGE SCALE GENOMIC DNA]</scope>
    <source>
        <strain evidence="2 3">CLA-AA-H277</strain>
    </source>
</reference>
<accession>A0AAE3DQ69</accession>
<evidence type="ECO:0000313" key="3">
    <source>
        <dbReference type="Proteomes" id="UP001197875"/>
    </source>
</evidence>
<gene>
    <name evidence="2" type="ORF">LKD71_01480</name>
</gene>
<evidence type="ECO:0000259" key="1">
    <source>
        <dbReference type="SMART" id="SM00382"/>
    </source>
</evidence>
<feature type="domain" description="AAA+ ATPase" evidence="1">
    <location>
        <begin position="29"/>
        <end position="182"/>
    </location>
</feature>
<keyword evidence="3" id="KW-1185">Reference proteome</keyword>
<dbReference type="InterPro" id="IPR003959">
    <property type="entry name" value="ATPase_AAA_core"/>
</dbReference>
<organism evidence="2 3">
    <name type="scientific">Fusicatenibacter faecihominis</name>
    <dbReference type="NCBI Taxonomy" id="2881276"/>
    <lineage>
        <taxon>Bacteria</taxon>
        <taxon>Bacillati</taxon>
        <taxon>Bacillota</taxon>
        <taxon>Clostridia</taxon>
        <taxon>Lachnospirales</taxon>
        <taxon>Lachnospiraceae</taxon>
        <taxon>Fusicatenibacter</taxon>
    </lineage>
</organism>
<dbReference type="CDD" id="cd00009">
    <property type="entry name" value="AAA"/>
    <property type="match status" value="1"/>
</dbReference>
<dbReference type="Pfam" id="PF00004">
    <property type="entry name" value="AAA"/>
    <property type="match status" value="1"/>
</dbReference>
<dbReference type="GO" id="GO:0005524">
    <property type="term" value="F:ATP binding"/>
    <property type="evidence" value="ECO:0007669"/>
    <property type="project" value="InterPro"/>
</dbReference>
<dbReference type="Gene3D" id="3.40.50.300">
    <property type="entry name" value="P-loop containing nucleotide triphosphate hydrolases"/>
    <property type="match status" value="1"/>
</dbReference>
<dbReference type="SMART" id="SM00382">
    <property type="entry name" value="AAA"/>
    <property type="match status" value="1"/>
</dbReference>